<organism evidence="1 2">
    <name type="scientific">Amniculicola lignicola CBS 123094</name>
    <dbReference type="NCBI Taxonomy" id="1392246"/>
    <lineage>
        <taxon>Eukaryota</taxon>
        <taxon>Fungi</taxon>
        <taxon>Dikarya</taxon>
        <taxon>Ascomycota</taxon>
        <taxon>Pezizomycotina</taxon>
        <taxon>Dothideomycetes</taxon>
        <taxon>Pleosporomycetidae</taxon>
        <taxon>Pleosporales</taxon>
        <taxon>Amniculicolaceae</taxon>
        <taxon>Amniculicola</taxon>
    </lineage>
</organism>
<dbReference type="OrthoDB" id="3798177at2759"/>
<keyword evidence="2" id="KW-1185">Reference proteome</keyword>
<name>A0A6A5X2X9_9PLEO</name>
<reference evidence="1" key="1">
    <citation type="journal article" date="2020" name="Stud. Mycol.">
        <title>101 Dothideomycetes genomes: a test case for predicting lifestyles and emergence of pathogens.</title>
        <authorList>
            <person name="Haridas S."/>
            <person name="Albert R."/>
            <person name="Binder M."/>
            <person name="Bloem J."/>
            <person name="Labutti K."/>
            <person name="Salamov A."/>
            <person name="Andreopoulos B."/>
            <person name="Baker S."/>
            <person name="Barry K."/>
            <person name="Bills G."/>
            <person name="Bluhm B."/>
            <person name="Cannon C."/>
            <person name="Castanera R."/>
            <person name="Culley D."/>
            <person name="Daum C."/>
            <person name="Ezra D."/>
            <person name="Gonzalez J."/>
            <person name="Henrissat B."/>
            <person name="Kuo A."/>
            <person name="Liang C."/>
            <person name="Lipzen A."/>
            <person name="Lutzoni F."/>
            <person name="Magnuson J."/>
            <person name="Mondo S."/>
            <person name="Nolan M."/>
            <person name="Ohm R."/>
            <person name="Pangilinan J."/>
            <person name="Park H.-J."/>
            <person name="Ramirez L."/>
            <person name="Alfaro M."/>
            <person name="Sun H."/>
            <person name="Tritt A."/>
            <person name="Yoshinaga Y."/>
            <person name="Zwiers L.-H."/>
            <person name="Turgeon B."/>
            <person name="Goodwin S."/>
            <person name="Spatafora J."/>
            <person name="Crous P."/>
            <person name="Grigoriev I."/>
        </authorList>
    </citation>
    <scope>NUCLEOTIDE SEQUENCE</scope>
    <source>
        <strain evidence="1">CBS 123094</strain>
    </source>
</reference>
<evidence type="ECO:0000313" key="1">
    <source>
        <dbReference type="EMBL" id="KAF2006906.1"/>
    </source>
</evidence>
<protein>
    <submittedName>
        <fullName evidence="1">Uncharacterized protein</fullName>
    </submittedName>
</protein>
<accession>A0A6A5X2X9</accession>
<evidence type="ECO:0000313" key="2">
    <source>
        <dbReference type="Proteomes" id="UP000799779"/>
    </source>
</evidence>
<proteinExistence type="predicted"/>
<sequence>MDDYTGGYVLTKNSVDLDKPEDWANWLQLRRSSANQHNLWEYINPSTKEENLKKLSDKAAVIEQSLPRLANYLVPSKATDAAAGAKVPAEKIMGLDGLQFRRYRYQMSIYEGW</sequence>
<dbReference type="AlphaFoldDB" id="A0A6A5X2X9"/>
<dbReference type="EMBL" id="ML977558">
    <property type="protein sequence ID" value="KAF2006906.1"/>
    <property type="molecule type" value="Genomic_DNA"/>
</dbReference>
<dbReference type="Proteomes" id="UP000799779">
    <property type="component" value="Unassembled WGS sequence"/>
</dbReference>
<gene>
    <name evidence="1" type="ORF">P154DRAFT_615013</name>
</gene>